<dbReference type="InterPro" id="IPR012910">
    <property type="entry name" value="Plug_dom"/>
</dbReference>
<sequence>MMRLSRFGFLMVSAATLTLLPGQAYAQTASAPAETENAAKPDDQDVAPPEDIVVVATKRPEAVRDISGSVTVQTGEQLEKLGADSMEDYLTRTPGVVFNASTPGQGNVTIRGVSTTTGSEAGQATTGIFINEVPLTDPAFSLGTPDIDTFDVDNVAILRGPQGTLFGSSSLGGAVNYQAAKPDLDRWEAHGQATLRDTHGGAMGGAGKIMLNAPVVDGKLGIRGVFVYREDGGFIDNIGTDKTNVNQTVTKGGRILVTWKPTDTTDLNYLYLEQHQDTDDDGYRQADLDGGLLKNTALSEFFKLKTRIHQLRVDQDLPIGTLTATATRHKKSRSFASDYSVALSPALFGLAPIANFGDGTSKGDTFEIRLASAPGGKFDYLIGAMYDETKMKQGQEIIAVGLADFLDVFGPFLGLDPNMGQLLAPNDLLVNAQFPAKAREVALFGEGSYHFSDQWKLTLGGRLFEQRLTNSSDAFGTYVLLTEGTYTLSTSDTRKFNGFSPKASVTWTPNDDLMVYALASKGYRFGGANLITFANVPKSFDSDSLWNYELGARADLWDRKLLLDLTGFYVDWTDIQLRRQASGVNFVDNAGDARIFGLEASATLRPTRGLNLTSNVTYLDAELSKTFDPDPSNPTDTVFPKGTRLPGAAKWQISNTISYDFVDTKFNPSILLSHRYISSSPSQLEASTSQGGYSLFDARVGVDLGKVGATLFAENISDKRGVSTSVDSPPVQEYVVRPRTVGVTFDVKI</sequence>
<keyword evidence="13" id="KW-0732">Signal</keyword>
<dbReference type="Gene3D" id="2.40.170.20">
    <property type="entry name" value="TonB-dependent receptor, beta-barrel domain"/>
    <property type="match status" value="1"/>
</dbReference>
<keyword evidence="17" id="KW-1185">Reference proteome</keyword>
<evidence type="ECO:0000256" key="11">
    <source>
        <dbReference type="PROSITE-ProRule" id="PRU01360"/>
    </source>
</evidence>
<dbReference type="Pfam" id="PF07715">
    <property type="entry name" value="Plug"/>
    <property type="match status" value="1"/>
</dbReference>
<comment type="caution">
    <text evidence="16">The sequence shown here is derived from an EMBL/GenBank/DDBJ whole genome shotgun (WGS) entry which is preliminary data.</text>
</comment>
<evidence type="ECO:0000259" key="15">
    <source>
        <dbReference type="Pfam" id="PF07715"/>
    </source>
</evidence>
<evidence type="ECO:0000256" key="5">
    <source>
        <dbReference type="ARBA" id="ARBA00022692"/>
    </source>
</evidence>
<evidence type="ECO:0000256" key="9">
    <source>
        <dbReference type="ARBA" id="ARBA00023136"/>
    </source>
</evidence>
<comment type="similarity">
    <text evidence="11 12">Belongs to the TonB-dependent receptor family.</text>
</comment>
<feature type="domain" description="TonB-dependent receptor-like beta-barrel" evidence="14">
    <location>
        <begin position="265"/>
        <end position="709"/>
    </location>
</feature>
<keyword evidence="5 11" id="KW-0812">Transmembrane</keyword>
<evidence type="ECO:0000259" key="14">
    <source>
        <dbReference type="Pfam" id="PF00593"/>
    </source>
</evidence>
<dbReference type="InterPro" id="IPR039426">
    <property type="entry name" value="TonB-dep_rcpt-like"/>
</dbReference>
<evidence type="ECO:0000256" key="12">
    <source>
        <dbReference type="RuleBase" id="RU003357"/>
    </source>
</evidence>
<gene>
    <name evidence="16" type="ORF">LZ496_09865</name>
</gene>
<protein>
    <submittedName>
        <fullName evidence="16">TonB-dependent receptor</fullName>
    </submittedName>
</protein>
<dbReference type="PANTHER" id="PTHR32552:SF81">
    <property type="entry name" value="TONB-DEPENDENT OUTER MEMBRANE RECEPTOR"/>
    <property type="match status" value="1"/>
</dbReference>
<name>A0ABT0RVR1_9SPHN</name>
<keyword evidence="16" id="KW-0675">Receptor</keyword>
<feature type="domain" description="TonB-dependent receptor plug" evidence="15">
    <location>
        <begin position="63"/>
        <end position="174"/>
    </location>
</feature>
<evidence type="ECO:0000256" key="2">
    <source>
        <dbReference type="ARBA" id="ARBA00022448"/>
    </source>
</evidence>
<evidence type="ECO:0000256" key="6">
    <source>
        <dbReference type="ARBA" id="ARBA00023004"/>
    </source>
</evidence>
<dbReference type="EMBL" id="JAMGBA010000002">
    <property type="protein sequence ID" value="MCL6699085.1"/>
    <property type="molecule type" value="Genomic_DNA"/>
</dbReference>
<dbReference type="SUPFAM" id="SSF56935">
    <property type="entry name" value="Porins"/>
    <property type="match status" value="1"/>
</dbReference>
<keyword evidence="10 11" id="KW-0998">Cell outer membrane</keyword>
<dbReference type="CDD" id="cd01347">
    <property type="entry name" value="ligand_gated_channel"/>
    <property type="match status" value="1"/>
</dbReference>
<evidence type="ECO:0000256" key="3">
    <source>
        <dbReference type="ARBA" id="ARBA00022452"/>
    </source>
</evidence>
<evidence type="ECO:0000313" key="17">
    <source>
        <dbReference type="Proteomes" id="UP001203410"/>
    </source>
</evidence>
<evidence type="ECO:0000256" key="7">
    <source>
        <dbReference type="ARBA" id="ARBA00023065"/>
    </source>
</evidence>
<accession>A0ABT0RVR1</accession>
<organism evidence="16 17">
    <name type="scientific">Sphingomonas caseinilyticus</name>
    <dbReference type="NCBI Taxonomy" id="2908205"/>
    <lineage>
        <taxon>Bacteria</taxon>
        <taxon>Pseudomonadati</taxon>
        <taxon>Pseudomonadota</taxon>
        <taxon>Alphaproteobacteria</taxon>
        <taxon>Sphingomonadales</taxon>
        <taxon>Sphingomonadaceae</taxon>
        <taxon>Sphingomonas</taxon>
    </lineage>
</organism>
<evidence type="ECO:0000256" key="13">
    <source>
        <dbReference type="SAM" id="SignalP"/>
    </source>
</evidence>
<reference evidence="16 17" key="1">
    <citation type="submission" date="2022-05" db="EMBL/GenBank/DDBJ databases">
        <authorList>
            <person name="Jo J.-H."/>
            <person name="Im W.-T."/>
        </authorList>
    </citation>
    <scope>NUCLEOTIDE SEQUENCE [LARGE SCALE GENOMIC DNA]</scope>
    <source>
        <strain evidence="16 17">NSE70-1</strain>
    </source>
</reference>
<keyword evidence="2 11" id="KW-0813">Transport</keyword>
<evidence type="ECO:0000256" key="10">
    <source>
        <dbReference type="ARBA" id="ARBA00023237"/>
    </source>
</evidence>
<dbReference type="InterPro" id="IPR000531">
    <property type="entry name" value="Beta-barrel_TonB"/>
</dbReference>
<comment type="subcellular location">
    <subcellularLocation>
        <location evidence="1 11">Cell outer membrane</location>
        <topology evidence="1 11">Multi-pass membrane protein</topology>
    </subcellularLocation>
</comment>
<dbReference type="PANTHER" id="PTHR32552">
    <property type="entry name" value="FERRICHROME IRON RECEPTOR-RELATED"/>
    <property type="match status" value="1"/>
</dbReference>
<evidence type="ECO:0000313" key="16">
    <source>
        <dbReference type="EMBL" id="MCL6699085.1"/>
    </source>
</evidence>
<keyword evidence="6" id="KW-0408">Iron</keyword>
<evidence type="ECO:0000256" key="8">
    <source>
        <dbReference type="ARBA" id="ARBA00023077"/>
    </source>
</evidence>
<feature type="signal peptide" evidence="13">
    <location>
        <begin position="1"/>
        <end position="26"/>
    </location>
</feature>
<dbReference type="Pfam" id="PF00593">
    <property type="entry name" value="TonB_dep_Rec_b-barrel"/>
    <property type="match status" value="1"/>
</dbReference>
<evidence type="ECO:0000256" key="1">
    <source>
        <dbReference type="ARBA" id="ARBA00004571"/>
    </source>
</evidence>
<dbReference type="PROSITE" id="PS52016">
    <property type="entry name" value="TONB_DEPENDENT_REC_3"/>
    <property type="match status" value="1"/>
</dbReference>
<dbReference type="InterPro" id="IPR036942">
    <property type="entry name" value="Beta-barrel_TonB_sf"/>
</dbReference>
<keyword evidence="9 11" id="KW-0472">Membrane</keyword>
<keyword evidence="3 11" id="KW-1134">Transmembrane beta strand</keyword>
<evidence type="ECO:0000256" key="4">
    <source>
        <dbReference type="ARBA" id="ARBA00022496"/>
    </source>
</evidence>
<keyword evidence="4" id="KW-0410">Iron transport</keyword>
<dbReference type="RefSeq" id="WP_249904455.1">
    <property type="nucleotide sequence ID" value="NZ_JAMGBA010000002.1"/>
</dbReference>
<keyword evidence="7" id="KW-0406">Ion transport</keyword>
<feature type="chain" id="PRO_5047410681" evidence="13">
    <location>
        <begin position="27"/>
        <end position="749"/>
    </location>
</feature>
<proteinExistence type="inferred from homology"/>
<keyword evidence="8 12" id="KW-0798">TonB box</keyword>
<dbReference type="Proteomes" id="UP001203410">
    <property type="component" value="Unassembled WGS sequence"/>
</dbReference>